<evidence type="ECO:0000313" key="2">
    <source>
        <dbReference type="EMBL" id="PZM15251.1"/>
    </source>
</evidence>
<dbReference type="AlphaFoldDB" id="A0A2W4CSQ0"/>
<dbReference type="EMBL" id="PCDP01000026">
    <property type="protein sequence ID" value="PZM15251.1"/>
    <property type="molecule type" value="Genomic_DNA"/>
</dbReference>
<feature type="region of interest" description="Disordered" evidence="1">
    <location>
        <begin position="510"/>
        <end position="554"/>
    </location>
</feature>
<proteinExistence type="predicted"/>
<protein>
    <submittedName>
        <fullName evidence="2">Uncharacterized protein</fullName>
    </submittedName>
</protein>
<evidence type="ECO:0000313" key="3">
    <source>
        <dbReference type="Proteomes" id="UP000248925"/>
    </source>
</evidence>
<organism evidence="2 3">
    <name type="scientific">Rhizobium tubonense</name>
    <dbReference type="NCBI Taxonomy" id="484088"/>
    <lineage>
        <taxon>Bacteria</taxon>
        <taxon>Pseudomonadati</taxon>
        <taxon>Pseudomonadota</taxon>
        <taxon>Alphaproteobacteria</taxon>
        <taxon>Hyphomicrobiales</taxon>
        <taxon>Rhizobiaceae</taxon>
        <taxon>Rhizobium/Agrobacterium group</taxon>
        <taxon>Rhizobium</taxon>
    </lineage>
</organism>
<keyword evidence="3" id="KW-1185">Reference proteome</keyword>
<name>A0A2W4CSQ0_9HYPH</name>
<gene>
    <name evidence="2" type="ORF">CPY51_07990</name>
</gene>
<comment type="caution">
    <text evidence="2">The sequence shown here is derived from an EMBL/GenBank/DDBJ whole genome shotgun (WGS) entry which is preliminary data.</text>
</comment>
<sequence length="597" mass="61679">MHKHSTGAMRRRAAWFYIGSGMHPAQAGQISSASIVVLREKEHAVLPPIRAVSSVAAPAAQTEASVVSEALSSLASEPDAAVALSIAMSAGVEGKLNMLLIAARERMVESLFAAVDAVSAALNLPQEPGETNSAFALRLADTISNLTPSQLGNVQQQVNTAVKTLPLPLIARALHDPTGVAAAQVVAYLEVVRYKDRDLATKAVVSSYGLNDGNPEASIATKSEPQAAKQIGGTTINSMLGQISSEEAPALPGGIGAPLKASPAPVVNAATSPGQGSETTSRQVLAPLGIPSQAPTDAGEPRNAKSPVVVAIQSNAISVAGEASASLIQGKLPVQAQTSMEARAQPPQAVQASVPRQIQQIEADIQEGLKVVVSLAIDAAGPDILQIMAQGEPLADKVVAQALVADMMDSVTLQSLSQADLPDPAVAPVATASPTSVAQPLPVDEKLAQVNLASTPAEGPPPPTAAPLAAMQMQPSAMSVVGVPFAIAQYLPTNEIVDEREDIFIDRVDPVDDEKHGQGQAGQPEEHEEAEGDEQTLQAADHAAEPSAEDATGNDGVVVEALKVPTEPAQLALPASPPREPLRDHAFDLYQRMVGWE</sequence>
<evidence type="ECO:0000256" key="1">
    <source>
        <dbReference type="SAM" id="MobiDB-lite"/>
    </source>
</evidence>
<accession>A0A2W4CSQ0</accession>
<reference evidence="2 3" key="1">
    <citation type="journal article" date="2018" name="Sci. Rep.">
        <title>Rhizobium tumorigenes sp. nov., a novel plant tumorigenic bacterium isolated from cane gall tumors on thornless blackberry.</title>
        <authorList>
            <person name="Kuzmanovi N."/>
            <person name="Smalla K."/>
            <person name="Gronow S."/>
            <person name="PuBawska J."/>
        </authorList>
    </citation>
    <scope>NUCLEOTIDE SEQUENCE [LARGE SCALE GENOMIC DNA]</scope>
    <source>
        <strain evidence="2 3">CCBAU 85046</strain>
    </source>
</reference>
<dbReference type="Proteomes" id="UP000248925">
    <property type="component" value="Unassembled WGS sequence"/>
</dbReference>